<gene>
    <name evidence="1" type="ORF">MNBD_GAMMA21-2497</name>
</gene>
<dbReference type="EMBL" id="UOFR01000071">
    <property type="protein sequence ID" value="VAX00093.1"/>
    <property type="molecule type" value="Genomic_DNA"/>
</dbReference>
<accession>A0A3B1AJ94</accession>
<evidence type="ECO:0008006" key="2">
    <source>
        <dbReference type="Google" id="ProtNLM"/>
    </source>
</evidence>
<proteinExistence type="predicted"/>
<reference evidence="1" key="1">
    <citation type="submission" date="2018-06" db="EMBL/GenBank/DDBJ databases">
        <authorList>
            <person name="Zhirakovskaya E."/>
        </authorList>
    </citation>
    <scope>NUCLEOTIDE SEQUENCE</scope>
</reference>
<organism evidence="1">
    <name type="scientific">hydrothermal vent metagenome</name>
    <dbReference type="NCBI Taxonomy" id="652676"/>
    <lineage>
        <taxon>unclassified sequences</taxon>
        <taxon>metagenomes</taxon>
        <taxon>ecological metagenomes</taxon>
    </lineage>
</organism>
<dbReference type="AlphaFoldDB" id="A0A3B1AJ94"/>
<evidence type="ECO:0000313" key="1">
    <source>
        <dbReference type="EMBL" id="VAX00093.1"/>
    </source>
</evidence>
<protein>
    <recommendedName>
        <fullName evidence="2">Methyl-accepting chemotaxis protein</fullName>
    </recommendedName>
</protein>
<name>A0A3B1AJ94_9ZZZZ</name>
<sequence>MRFLNSIKIKILVVSIALAAIPVAIVSVLLGMQSSSAAKMALQNQVANQLISIREIKKSQVENHLKDIDKKMSAYSIDASIVTYMQKFSTYYQTDKRQLTDISD</sequence>